<keyword evidence="4" id="KW-1185">Reference proteome</keyword>
<sequence>MDSPAPSFNVTELSGPLIIGSWLNLALFGALSVQLYFYHLAFPNDRKSTKSLVYAIYALAMLSTFATMNSKFKTFGYGFADISILTKVDFHWVITPTVGGLLGFASQSFYAYRMYILSSRRLVPGLTFLLALTSIAGAFAVAVFVSKADNVIQLENSHVSISVGVWCGASAACDVLIAVCMTYYLTKADTGFARTHALISKLTRLIIETGSLTALVALATLILFFASEHIYYVTPADALPHIYAVTVLVVLNSRIRIVTGNRSGEISISGQEMCHTAGGYFAAAERVTITREVLSDASTGDQIELKEAATS</sequence>
<evidence type="ECO:0000313" key="4">
    <source>
        <dbReference type="Proteomes" id="UP001221142"/>
    </source>
</evidence>
<evidence type="ECO:0000259" key="2">
    <source>
        <dbReference type="Pfam" id="PF20152"/>
    </source>
</evidence>
<reference evidence="3" key="1">
    <citation type="submission" date="2023-03" db="EMBL/GenBank/DDBJ databases">
        <title>Massive genome expansion in bonnet fungi (Mycena s.s.) driven by repeated elements and novel gene families across ecological guilds.</title>
        <authorList>
            <consortium name="Lawrence Berkeley National Laboratory"/>
            <person name="Harder C.B."/>
            <person name="Miyauchi S."/>
            <person name="Viragh M."/>
            <person name="Kuo A."/>
            <person name="Thoen E."/>
            <person name="Andreopoulos B."/>
            <person name="Lu D."/>
            <person name="Skrede I."/>
            <person name="Drula E."/>
            <person name="Henrissat B."/>
            <person name="Morin E."/>
            <person name="Kohler A."/>
            <person name="Barry K."/>
            <person name="LaButti K."/>
            <person name="Morin E."/>
            <person name="Salamov A."/>
            <person name="Lipzen A."/>
            <person name="Mereny Z."/>
            <person name="Hegedus B."/>
            <person name="Baldrian P."/>
            <person name="Stursova M."/>
            <person name="Weitz H."/>
            <person name="Taylor A."/>
            <person name="Grigoriev I.V."/>
            <person name="Nagy L.G."/>
            <person name="Martin F."/>
            <person name="Kauserud H."/>
        </authorList>
    </citation>
    <scope>NUCLEOTIDE SEQUENCE</scope>
    <source>
        <strain evidence="3">9284</strain>
    </source>
</reference>
<dbReference type="PANTHER" id="PTHR40465:SF1">
    <property type="entry name" value="DUF6534 DOMAIN-CONTAINING PROTEIN"/>
    <property type="match status" value="1"/>
</dbReference>
<feature type="transmembrane region" description="Helical" evidence="1">
    <location>
        <begin position="238"/>
        <end position="255"/>
    </location>
</feature>
<name>A0AAD7BHV6_9AGAR</name>
<feature type="transmembrane region" description="Helical" evidence="1">
    <location>
        <begin position="52"/>
        <end position="70"/>
    </location>
</feature>
<comment type="caution">
    <text evidence="3">The sequence shown here is derived from an EMBL/GenBank/DDBJ whole genome shotgun (WGS) entry which is preliminary data.</text>
</comment>
<proteinExistence type="predicted"/>
<feature type="transmembrane region" description="Helical" evidence="1">
    <location>
        <begin position="122"/>
        <end position="143"/>
    </location>
</feature>
<accession>A0AAD7BHV6</accession>
<dbReference type="AlphaFoldDB" id="A0AAD7BHV6"/>
<feature type="transmembrane region" description="Helical" evidence="1">
    <location>
        <begin position="20"/>
        <end position="40"/>
    </location>
</feature>
<dbReference type="EMBL" id="JARKIF010000016">
    <property type="protein sequence ID" value="KAJ7621282.1"/>
    <property type="molecule type" value="Genomic_DNA"/>
</dbReference>
<keyword evidence="1" id="KW-1133">Transmembrane helix</keyword>
<dbReference type="Proteomes" id="UP001221142">
    <property type="component" value="Unassembled WGS sequence"/>
</dbReference>
<dbReference type="Pfam" id="PF20152">
    <property type="entry name" value="DUF6534"/>
    <property type="match status" value="1"/>
</dbReference>
<gene>
    <name evidence="3" type="ORF">FB45DRAFT_138882</name>
</gene>
<feature type="transmembrane region" description="Helical" evidence="1">
    <location>
        <begin position="163"/>
        <end position="185"/>
    </location>
</feature>
<feature type="transmembrane region" description="Helical" evidence="1">
    <location>
        <begin position="205"/>
        <end position="226"/>
    </location>
</feature>
<feature type="transmembrane region" description="Helical" evidence="1">
    <location>
        <begin position="90"/>
        <end position="110"/>
    </location>
</feature>
<feature type="domain" description="DUF6534" evidence="2">
    <location>
        <begin position="170"/>
        <end position="254"/>
    </location>
</feature>
<protein>
    <recommendedName>
        <fullName evidence="2">DUF6534 domain-containing protein</fullName>
    </recommendedName>
</protein>
<dbReference type="InterPro" id="IPR045339">
    <property type="entry name" value="DUF6534"/>
</dbReference>
<keyword evidence="1" id="KW-0812">Transmembrane</keyword>
<evidence type="ECO:0000313" key="3">
    <source>
        <dbReference type="EMBL" id="KAJ7621282.1"/>
    </source>
</evidence>
<evidence type="ECO:0000256" key="1">
    <source>
        <dbReference type="SAM" id="Phobius"/>
    </source>
</evidence>
<dbReference type="PANTHER" id="PTHR40465">
    <property type="entry name" value="CHROMOSOME 1, WHOLE GENOME SHOTGUN SEQUENCE"/>
    <property type="match status" value="1"/>
</dbReference>
<keyword evidence="1" id="KW-0472">Membrane</keyword>
<organism evidence="3 4">
    <name type="scientific">Roridomyces roridus</name>
    <dbReference type="NCBI Taxonomy" id="1738132"/>
    <lineage>
        <taxon>Eukaryota</taxon>
        <taxon>Fungi</taxon>
        <taxon>Dikarya</taxon>
        <taxon>Basidiomycota</taxon>
        <taxon>Agaricomycotina</taxon>
        <taxon>Agaricomycetes</taxon>
        <taxon>Agaricomycetidae</taxon>
        <taxon>Agaricales</taxon>
        <taxon>Marasmiineae</taxon>
        <taxon>Mycenaceae</taxon>
        <taxon>Roridomyces</taxon>
    </lineage>
</organism>